<evidence type="ECO:0000313" key="1">
    <source>
        <dbReference type="EMBL" id="KAB8035795.1"/>
    </source>
</evidence>
<keyword evidence="2" id="KW-1185">Reference proteome</keyword>
<dbReference type="EMBL" id="WFLM01000009">
    <property type="protein sequence ID" value="KAB8035795.1"/>
    <property type="molecule type" value="Genomic_DNA"/>
</dbReference>
<organism evidence="1 2">
    <name type="scientific">Silvanigrella paludirubra</name>
    <dbReference type="NCBI Taxonomy" id="2499159"/>
    <lineage>
        <taxon>Bacteria</taxon>
        <taxon>Pseudomonadati</taxon>
        <taxon>Bdellovibrionota</taxon>
        <taxon>Oligoflexia</taxon>
        <taxon>Silvanigrellales</taxon>
        <taxon>Silvanigrellaceae</taxon>
        <taxon>Silvanigrella</taxon>
    </lineage>
</organism>
<dbReference type="Proteomes" id="UP000437748">
    <property type="component" value="Unassembled WGS sequence"/>
</dbReference>
<accession>A0A6N6VRJ0</accession>
<dbReference type="RefSeq" id="WP_153421820.1">
    <property type="nucleotide sequence ID" value="NZ_WFLM01000009.1"/>
</dbReference>
<dbReference type="OrthoDB" id="4556966at2"/>
<name>A0A6N6VRJ0_9BACT</name>
<comment type="caution">
    <text evidence="1">The sequence shown here is derived from an EMBL/GenBank/DDBJ whole genome shotgun (WGS) entry which is preliminary data.</text>
</comment>
<evidence type="ECO:0000313" key="2">
    <source>
        <dbReference type="Proteomes" id="UP000437748"/>
    </source>
</evidence>
<gene>
    <name evidence="1" type="ORF">GCL60_16330</name>
</gene>
<dbReference type="AlphaFoldDB" id="A0A6N6VRJ0"/>
<sequence>MSNQNAKVIFEYTIENAVEDGCLFNLSREFKNEVCELGISVPVYCSKYVYENYINLTECAKKMLNDIKGRAWDILFMAGFMMNKAVKNGYSHFVFYCVVDEMKAKEITAVLKFDGYNFFILKDLSED</sequence>
<protein>
    <submittedName>
        <fullName evidence="1">Uncharacterized protein</fullName>
    </submittedName>
</protein>
<reference evidence="1 2" key="1">
    <citation type="submission" date="2019-10" db="EMBL/GenBank/DDBJ databases">
        <title>New species of Slilvanegrellaceae.</title>
        <authorList>
            <person name="Pitt A."/>
            <person name="Hahn M.W."/>
        </authorList>
    </citation>
    <scope>NUCLEOTIDE SEQUENCE [LARGE SCALE GENOMIC DNA]</scope>
    <source>
        <strain evidence="1 2">SP-Ram-0.45-NSY-1</strain>
    </source>
</reference>
<proteinExistence type="predicted"/>